<comment type="caution">
    <text evidence="1">The sequence shown here is derived from an EMBL/GenBank/DDBJ whole genome shotgun (WGS) entry which is preliminary data.</text>
</comment>
<evidence type="ECO:0000313" key="2">
    <source>
        <dbReference type="Proteomes" id="UP000029223"/>
    </source>
</evidence>
<sequence length="47" mass="5369">MAQQQKSKSCKKLRKNRMNGEQILESKRLLLVGRIVGGRFLGKVIDI</sequence>
<dbReference type="EMBL" id="BBMS01000012">
    <property type="protein sequence ID" value="GAL25703.1"/>
    <property type="molecule type" value="Genomic_DNA"/>
</dbReference>
<accession>A0ABQ0JAA3</accession>
<name>A0ABQ0JAA3_9VIBR</name>
<gene>
    <name evidence="1" type="ORF">JCM19239_4190</name>
</gene>
<keyword evidence="2" id="KW-1185">Reference proteome</keyword>
<organism evidence="1 2">
    <name type="scientific">Vibrio variabilis</name>
    <dbReference type="NCBI Taxonomy" id="990271"/>
    <lineage>
        <taxon>Bacteria</taxon>
        <taxon>Pseudomonadati</taxon>
        <taxon>Pseudomonadota</taxon>
        <taxon>Gammaproteobacteria</taxon>
        <taxon>Vibrionales</taxon>
        <taxon>Vibrionaceae</taxon>
        <taxon>Vibrio</taxon>
    </lineage>
</organism>
<reference evidence="2" key="2">
    <citation type="submission" date="2014-09" db="EMBL/GenBank/DDBJ databases">
        <authorList>
            <consortium name="NBRP consortium"/>
            <person name="Sawabe T."/>
            <person name="Meirelles P."/>
            <person name="Nakanishi M."/>
            <person name="Sayaka M."/>
            <person name="Hattori M."/>
            <person name="Ohkuma M."/>
        </authorList>
    </citation>
    <scope>NUCLEOTIDE SEQUENCE [LARGE SCALE GENOMIC DNA]</scope>
    <source>
        <strain evidence="2">JCM 19239</strain>
    </source>
</reference>
<protein>
    <submittedName>
        <fullName evidence="1">Uncharacterized protein</fullName>
    </submittedName>
</protein>
<evidence type="ECO:0000313" key="1">
    <source>
        <dbReference type="EMBL" id="GAL25703.1"/>
    </source>
</evidence>
<proteinExistence type="predicted"/>
<dbReference type="Proteomes" id="UP000029223">
    <property type="component" value="Unassembled WGS sequence"/>
</dbReference>
<reference evidence="2" key="1">
    <citation type="submission" date="2014-09" db="EMBL/GenBank/DDBJ databases">
        <title>Vibrio variabilis JCM 19239. (C206) whole genome shotgun sequence.</title>
        <authorList>
            <person name="Sawabe T."/>
            <person name="Meirelles P."/>
            <person name="Nakanishi M."/>
            <person name="Sayaka M."/>
            <person name="Hattori M."/>
            <person name="Ohkuma M."/>
        </authorList>
    </citation>
    <scope>NUCLEOTIDE SEQUENCE [LARGE SCALE GENOMIC DNA]</scope>
    <source>
        <strain evidence="2">JCM 19239</strain>
    </source>
</reference>